<feature type="chain" id="PRO_5040746243" evidence="1">
    <location>
        <begin position="32"/>
        <end position="229"/>
    </location>
</feature>
<feature type="non-terminal residue" evidence="2">
    <location>
        <position position="1"/>
    </location>
</feature>
<proteinExistence type="predicted"/>
<organism evidence="2 3">
    <name type="scientific">Lentinula lateritia</name>
    <dbReference type="NCBI Taxonomy" id="40482"/>
    <lineage>
        <taxon>Eukaryota</taxon>
        <taxon>Fungi</taxon>
        <taxon>Dikarya</taxon>
        <taxon>Basidiomycota</taxon>
        <taxon>Agaricomycotina</taxon>
        <taxon>Agaricomycetes</taxon>
        <taxon>Agaricomycetidae</taxon>
        <taxon>Agaricales</taxon>
        <taxon>Marasmiineae</taxon>
        <taxon>Omphalotaceae</taxon>
        <taxon>Lentinula</taxon>
    </lineage>
</organism>
<keyword evidence="1" id="KW-0732">Signal</keyword>
<dbReference type="AlphaFoldDB" id="A0A9W9DN49"/>
<name>A0A9W9DN49_9AGAR</name>
<reference evidence="2" key="1">
    <citation type="submission" date="2022-08" db="EMBL/GenBank/DDBJ databases">
        <authorList>
            <consortium name="DOE Joint Genome Institute"/>
            <person name="Min B."/>
            <person name="Riley R."/>
            <person name="Sierra-Patev S."/>
            <person name="Naranjo-Ortiz M."/>
            <person name="Looney B."/>
            <person name="Konkel Z."/>
            <person name="Slot J.C."/>
            <person name="Sakamoto Y."/>
            <person name="Steenwyk J.L."/>
            <person name="Rokas A."/>
            <person name="Carro J."/>
            <person name="Camarero S."/>
            <person name="Ferreira P."/>
            <person name="Molpeceres G."/>
            <person name="Ruiz-Duenas F.J."/>
            <person name="Serrano A."/>
            <person name="Henrissat B."/>
            <person name="Drula E."/>
            <person name="Hughes K.W."/>
            <person name="Mata J.L."/>
            <person name="Ishikawa N.K."/>
            <person name="Vargas-Isla R."/>
            <person name="Ushijima S."/>
            <person name="Smith C.A."/>
            <person name="Ahrendt S."/>
            <person name="Andreopoulos W."/>
            <person name="He G."/>
            <person name="Labutti K."/>
            <person name="Lipzen A."/>
            <person name="Ng V."/>
            <person name="Sandor L."/>
            <person name="Barry K."/>
            <person name="Martinez A.T."/>
            <person name="Xiao Y."/>
            <person name="Gibbons J.G."/>
            <person name="Terashima K."/>
            <person name="Hibbett D.S."/>
            <person name="Grigoriev I.V."/>
        </authorList>
    </citation>
    <scope>NUCLEOTIDE SEQUENCE</scope>
    <source>
        <strain evidence="2">Sp2 HRB7682 ss15</strain>
    </source>
</reference>
<feature type="signal peptide" evidence="1">
    <location>
        <begin position="1"/>
        <end position="31"/>
    </location>
</feature>
<dbReference type="EMBL" id="JANVFS010000018">
    <property type="protein sequence ID" value="KAJ4477909.1"/>
    <property type="molecule type" value="Genomic_DNA"/>
</dbReference>
<evidence type="ECO:0000256" key="1">
    <source>
        <dbReference type="SAM" id="SignalP"/>
    </source>
</evidence>
<accession>A0A9W9DN49</accession>
<sequence length="229" mass="25461">MFIFPLSLSNRSFRVAMHLLLAIAFLGVASSTPITPRAGMFTSHCSSDTCDLRGNLRNEEAFGFSKQTPIQPGDVPVIFFGRQDVFWVDFDFTTTTMKLIPFPPDEIPLKYKNTPSAKLDTVPLVDLGLKVKVDEWSEKGLALISDAHFPQQIAQVLGMNPSDIILQNDFDCFDILLNALYHLGVFKPTNPSFEKYEQVKARFKAGVGILRQDLPSANGKGINAGKYML</sequence>
<comment type="caution">
    <text evidence="2">The sequence shown here is derived from an EMBL/GenBank/DDBJ whole genome shotgun (WGS) entry which is preliminary data.</text>
</comment>
<evidence type="ECO:0000313" key="2">
    <source>
        <dbReference type="EMBL" id="KAJ4477909.1"/>
    </source>
</evidence>
<dbReference type="Proteomes" id="UP001150238">
    <property type="component" value="Unassembled WGS sequence"/>
</dbReference>
<gene>
    <name evidence="2" type="ORF">C8J55DRAFT_515836</name>
</gene>
<evidence type="ECO:0000313" key="3">
    <source>
        <dbReference type="Proteomes" id="UP001150238"/>
    </source>
</evidence>
<reference evidence="2" key="2">
    <citation type="journal article" date="2023" name="Proc. Natl. Acad. Sci. U.S.A.">
        <title>A global phylogenomic analysis of the shiitake genus Lentinula.</title>
        <authorList>
            <person name="Sierra-Patev S."/>
            <person name="Min B."/>
            <person name="Naranjo-Ortiz M."/>
            <person name="Looney B."/>
            <person name="Konkel Z."/>
            <person name="Slot J.C."/>
            <person name="Sakamoto Y."/>
            <person name="Steenwyk J.L."/>
            <person name="Rokas A."/>
            <person name="Carro J."/>
            <person name="Camarero S."/>
            <person name="Ferreira P."/>
            <person name="Molpeceres G."/>
            <person name="Ruiz-Duenas F.J."/>
            <person name="Serrano A."/>
            <person name="Henrissat B."/>
            <person name="Drula E."/>
            <person name="Hughes K.W."/>
            <person name="Mata J.L."/>
            <person name="Ishikawa N.K."/>
            <person name="Vargas-Isla R."/>
            <person name="Ushijima S."/>
            <person name="Smith C.A."/>
            <person name="Donoghue J."/>
            <person name="Ahrendt S."/>
            <person name="Andreopoulos W."/>
            <person name="He G."/>
            <person name="LaButti K."/>
            <person name="Lipzen A."/>
            <person name="Ng V."/>
            <person name="Riley R."/>
            <person name="Sandor L."/>
            <person name="Barry K."/>
            <person name="Martinez A.T."/>
            <person name="Xiao Y."/>
            <person name="Gibbons J.G."/>
            <person name="Terashima K."/>
            <person name="Grigoriev I.V."/>
            <person name="Hibbett D."/>
        </authorList>
    </citation>
    <scope>NUCLEOTIDE SEQUENCE</scope>
    <source>
        <strain evidence="2">Sp2 HRB7682 ss15</strain>
    </source>
</reference>
<protein>
    <submittedName>
        <fullName evidence="2">Uncharacterized protein</fullName>
    </submittedName>
</protein>